<dbReference type="InterPro" id="IPR000914">
    <property type="entry name" value="SBP_5_dom"/>
</dbReference>
<protein>
    <submittedName>
        <fullName evidence="3">ABC transporter family substrate-binding protein</fullName>
    </submittedName>
</protein>
<dbReference type="GO" id="GO:0015833">
    <property type="term" value="P:peptide transport"/>
    <property type="evidence" value="ECO:0007669"/>
    <property type="project" value="TreeGrafter"/>
</dbReference>
<dbReference type="PIRSF" id="PIRSF002741">
    <property type="entry name" value="MppA"/>
    <property type="match status" value="1"/>
</dbReference>
<dbReference type="Proteomes" id="UP000530234">
    <property type="component" value="Unassembled WGS sequence"/>
</dbReference>
<sequence length="595" mass="65079">MTRFGKTSKLVAAALGGALVLSACGGGNGDDDDNTSDESQSGGGGTVILAYEQEVYSWNPTAADANAAANSIPTYWVTTGFWYFGENGVVTANDEFGSYEKVSDDPLIVEYTINENAVWSDGTPIDCDDVLLHWSQQGGYLGWGASGYAGMEDVKLPDCEPGDKEFTYEYRKPFADWESVASGQGNNAMMPAHVVAEQGGLTPEELVEIIKGVDWEDPDAREAGAEEANEQLADAIEFFTTGWLIEGGLPDAAHIPSSGPFTFGEYQPGESLTLVPNENYWGEAPNADEVIIRYIEQNEQAQALQNGEVDIIAPQPSPDLKAQLEAMDGVEVSVFDQYIYEHVTLNFDSGPFAESPELREAFLLCLPRETIVENLIRPVDEDAQVLNSTVMQAFEPGYDELISGSLPSEYSEQDIDAARQILEDNDAVGTTIELRTLDNPRRNQQGQLIADACTEAGFEVDFEAHGDFFEGDGAMYNNRFHAAMFAWQGSSLVSGWNSTYRTPSECSASDKGNNSGCYSNEDMDRMLDEVLRITDEGERNEMLSDISAHLWENGVVAPLFSHPGMAAWSEDVENIVPNPAQSDIVWNMPEWQRSS</sequence>
<dbReference type="EMBL" id="VKHS01000087">
    <property type="protein sequence ID" value="MBB0229127.1"/>
    <property type="molecule type" value="Genomic_DNA"/>
</dbReference>
<feature type="domain" description="Solute-binding protein family 5" evidence="2">
    <location>
        <begin position="100"/>
        <end position="491"/>
    </location>
</feature>
<reference evidence="4" key="1">
    <citation type="submission" date="2019-10" db="EMBL/GenBank/DDBJ databases">
        <title>Streptomyces sp. nov., a novel actinobacterium isolated from alkaline environment.</title>
        <authorList>
            <person name="Golinska P."/>
        </authorList>
    </citation>
    <scope>NUCLEOTIDE SEQUENCE [LARGE SCALE GENOMIC DNA]</scope>
    <source>
        <strain evidence="4">DSM 42108</strain>
    </source>
</reference>
<dbReference type="GO" id="GO:0043190">
    <property type="term" value="C:ATP-binding cassette (ABC) transporter complex"/>
    <property type="evidence" value="ECO:0007669"/>
    <property type="project" value="InterPro"/>
</dbReference>
<dbReference type="Gene3D" id="3.40.190.10">
    <property type="entry name" value="Periplasmic binding protein-like II"/>
    <property type="match status" value="1"/>
</dbReference>
<name>A0A7W3T1E3_9ACTN</name>
<dbReference type="GO" id="GO:1904680">
    <property type="term" value="F:peptide transmembrane transporter activity"/>
    <property type="evidence" value="ECO:0007669"/>
    <property type="project" value="TreeGrafter"/>
</dbReference>
<dbReference type="PROSITE" id="PS51257">
    <property type="entry name" value="PROKAR_LIPOPROTEIN"/>
    <property type="match status" value="1"/>
</dbReference>
<comment type="caution">
    <text evidence="3">The sequence shown here is derived from an EMBL/GenBank/DDBJ whole genome shotgun (WGS) entry which is preliminary data.</text>
</comment>
<dbReference type="AlphaFoldDB" id="A0A7W3T1E3"/>
<keyword evidence="1" id="KW-0732">Signal</keyword>
<dbReference type="Gene3D" id="3.10.105.10">
    <property type="entry name" value="Dipeptide-binding Protein, Domain 3"/>
    <property type="match status" value="1"/>
</dbReference>
<dbReference type="Pfam" id="PF00496">
    <property type="entry name" value="SBP_bac_5"/>
    <property type="match status" value="1"/>
</dbReference>
<dbReference type="PANTHER" id="PTHR30290">
    <property type="entry name" value="PERIPLASMIC BINDING COMPONENT OF ABC TRANSPORTER"/>
    <property type="match status" value="1"/>
</dbReference>
<feature type="chain" id="PRO_5038645138" evidence="1">
    <location>
        <begin position="26"/>
        <end position="595"/>
    </location>
</feature>
<dbReference type="GO" id="GO:0042597">
    <property type="term" value="C:periplasmic space"/>
    <property type="evidence" value="ECO:0007669"/>
    <property type="project" value="UniProtKB-ARBA"/>
</dbReference>
<gene>
    <name evidence="3" type="ORF">FOE67_06260</name>
</gene>
<evidence type="ECO:0000259" key="2">
    <source>
        <dbReference type="Pfam" id="PF00496"/>
    </source>
</evidence>
<accession>A0A7W3T1E3</accession>
<organism evidence="3 4">
    <name type="scientific">Streptomyces calidiresistens</name>
    <dbReference type="NCBI Taxonomy" id="1485586"/>
    <lineage>
        <taxon>Bacteria</taxon>
        <taxon>Bacillati</taxon>
        <taxon>Actinomycetota</taxon>
        <taxon>Actinomycetes</taxon>
        <taxon>Kitasatosporales</taxon>
        <taxon>Streptomycetaceae</taxon>
        <taxon>Streptomyces</taxon>
    </lineage>
</organism>
<dbReference type="PANTHER" id="PTHR30290:SF65">
    <property type="entry name" value="MONOACYL PHOSPHATIDYLINOSITOL TETRAMANNOSIDE-BINDING PROTEIN LPQW-RELATED"/>
    <property type="match status" value="1"/>
</dbReference>
<dbReference type="SUPFAM" id="SSF53850">
    <property type="entry name" value="Periplasmic binding protein-like II"/>
    <property type="match status" value="1"/>
</dbReference>
<dbReference type="InterPro" id="IPR030678">
    <property type="entry name" value="Peptide/Ni-bd"/>
</dbReference>
<proteinExistence type="predicted"/>
<evidence type="ECO:0000256" key="1">
    <source>
        <dbReference type="SAM" id="SignalP"/>
    </source>
</evidence>
<feature type="signal peptide" evidence="1">
    <location>
        <begin position="1"/>
        <end position="25"/>
    </location>
</feature>
<dbReference type="RefSeq" id="WP_182661314.1">
    <property type="nucleotide sequence ID" value="NZ_VKHS01000087.1"/>
</dbReference>
<evidence type="ECO:0000313" key="4">
    <source>
        <dbReference type="Proteomes" id="UP000530234"/>
    </source>
</evidence>
<keyword evidence="4" id="KW-1185">Reference proteome</keyword>
<dbReference type="InterPro" id="IPR039424">
    <property type="entry name" value="SBP_5"/>
</dbReference>
<evidence type="ECO:0000313" key="3">
    <source>
        <dbReference type="EMBL" id="MBB0229127.1"/>
    </source>
</evidence>